<dbReference type="GO" id="GO:0005737">
    <property type="term" value="C:cytoplasm"/>
    <property type="evidence" value="ECO:0007669"/>
    <property type="project" value="TreeGrafter"/>
</dbReference>
<feature type="domain" description="6-phosphogluconate dehydrogenase NADP-binding" evidence="1">
    <location>
        <begin position="4"/>
        <end position="78"/>
    </location>
</feature>
<dbReference type="AlphaFoldDB" id="A0A6G6GNS0"/>
<dbReference type="SUPFAM" id="SSF51735">
    <property type="entry name" value="NAD(P)-binding Rossmann-fold domains"/>
    <property type="match status" value="1"/>
</dbReference>
<dbReference type="Proteomes" id="UP000505306">
    <property type="component" value="Chromosome"/>
</dbReference>
<sequence>MTKTIGIAGLGWLGKPLANKLAVLGYAVKGTVTSREKATQLQQKGINAFYLEITETGLEGEPQGFLKNVDTLIVMIPPGLRRNTGADYVMKMTHFLQCIETAQVLNCIYISSTSVYGDEQGIVTEKDAPKPENEAGRQLAQVEQLFFTSNAKTTVVRFGGLLGGSRQPARYLAGRKDLSGANAPVNLIHRKDCIRIITEILKQDAYGHIFNAVHPQHPTKETYYTEKTKELGLETPHFAKNTDELYKQVDSVNLEQVLGYTFSSDI</sequence>
<evidence type="ECO:0000313" key="3">
    <source>
        <dbReference type="Proteomes" id="UP000505306"/>
    </source>
</evidence>
<dbReference type="GO" id="GO:0004029">
    <property type="term" value="F:aldehyde dehydrogenase (NAD+) activity"/>
    <property type="evidence" value="ECO:0007669"/>
    <property type="project" value="TreeGrafter"/>
</dbReference>
<organism evidence="2 3">
    <name type="scientific">Rasiella rasia</name>
    <dbReference type="NCBI Taxonomy" id="2744027"/>
    <lineage>
        <taxon>Bacteria</taxon>
        <taxon>Pseudomonadati</taxon>
        <taxon>Bacteroidota</taxon>
        <taxon>Flavobacteriia</taxon>
        <taxon>Flavobacteriales</taxon>
        <taxon>Flavobacteriaceae</taxon>
        <taxon>Rasiella</taxon>
    </lineage>
</organism>
<dbReference type="InterPro" id="IPR006115">
    <property type="entry name" value="6PGDH_NADP-bd"/>
</dbReference>
<keyword evidence="3" id="KW-1185">Reference proteome</keyword>
<dbReference type="InterPro" id="IPR051783">
    <property type="entry name" value="NAD(P)-dependent_oxidoreduct"/>
</dbReference>
<dbReference type="InterPro" id="IPR036291">
    <property type="entry name" value="NAD(P)-bd_dom_sf"/>
</dbReference>
<reference evidence="2 3" key="1">
    <citation type="submission" date="2020-02" db="EMBL/GenBank/DDBJ databases">
        <title>Complete genome sequence of Flavobacteriaceae bacterium.</title>
        <authorList>
            <person name="Kim S.-J."/>
            <person name="Kim Y.-S."/>
            <person name="Kim K.-H."/>
        </authorList>
    </citation>
    <scope>NUCLEOTIDE SEQUENCE [LARGE SCALE GENOMIC DNA]</scope>
    <source>
        <strain evidence="2 3">RR4-40</strain>
    </source>
</reference>
<dbReference type="PANTHER" id="PTHR48079:SF6">
    <property type="entry name" value="NAD(P)-BINDING DOMAIN-CONTAINING PROTEIN-RELATED"/>
    <property type="match status" value="1"/>
</dbReference>
<evidence type="ECO:0000313" key="2">
    <source>
        <dbReference type="EMBL" id="QIE60063.1"/>
    </source>
</evidence>
<accession>A0A6G6GNS0</accession>
<dbReference type="Gene3D" id="3.40.50.720">
    <property type="entry name" value="NAD(P)-binding Rossmann-like Domain"/>
    <property type="match status" value="1"/>
</dbReference>
<dbReference type="Pfam" id="PF03446">
    <property type="entry name" value="NAD_binding_2"/>
    <property type="match status" value="1"/>
</dbReference>
<dbReference type="GO" id="GO:0050661">
    <property type="term" value="F:NADP binding"/>
    <property type="evidence" value="ECO:0007669"/>
    <property type="project" value="InterPro"/>
</dbReference>
<dbReference type="RefSeq" id="WP_164680075.1">
    <property type="nucleotide sequence ID" value="NZ_CP049057.1"/>
</dbReference>
<protein>
    <submittedName>
        <fullName evidence="2">NAD(P)H-binding protein</fullName>
    </submittedName>
</protein>
<dbReference type="KEGG" id="mgel:G5B37_10960"/>
<name>A0A6G6GNS0_9FLAO</name>
<dbReference type="EMBL" id="CP049057">
    <property type="protein sequence ID" value="QIE60063.1"/>
    <property type="molecule type" value="Genomic_DNA"/>
</dbReference>
<dbReference type="PANTHER" id="PTHR48079">
    <property type="entry name" value="PROTEIN YEEZ"/>
    <property type="match status" value="1"/>
</dbReference>
<proteinExistence type="predicted"/>
<gene>
    <name evidence="2" type="ORF">G5B37_10960</name>
</gene>
<evidence type="ECO:0000259" key="1">
    <source>
        <dbReference type="Pfam" id="PF03446"/>
    </source>
</evidence>